<organism evidence="5 6">
    <name type="scientific">Thamnidium elegans</name>
    <dbReference type="NCBI Taxonomy" id="101142"/>
    <lineage>
        <taxon>Eukaryota</taxon>
        <taxon>Fungi</taxon>
        <taxon>Fungi incertae sedis</taxon>
        <taxon>Mucoromycota</taxon>
        <taxon>Mucoromycotina</taxon>
        <taxon>Mucoromycetes</taxon>
        <taxon>Mucorales</taxon>
        <taxon>Mucorineae</taxon>
        <taxon>Mucoraceae</taxon>
        <taxon>Thamnidium</taxon>
    </lineage>
</organism>
<dbReference type="GO" id="GO:0005829">
    <property type="term" value="C:cytosol"/>
    <property type="evidence" value="ECO:0007669"/>
    <property type="project" value="UniProtKB-ARBA"/>
</dbReference>
<dbReference type="FunFam" id="3.20.20.70:FF:000059">
    <property type="entry name" value="N-ethylmaleimide reductase, FMN-linked"/>
    <property type="match status" value="1"/>
</dbReference>
<dbReference type="PANTHER" id="PTHR22893:SF91">
    <property type="entry name" value="NADPH DEHYDROGENASE 2-RELATED"/>
    <property type="match status" value="1"/>
</dbReference>
<evidence type="ECO:0000256" key="3">
    <source>
        <dbReference type="ARBA" id="ARBA00023002"/>
    </source>
</evidence>
<dbReference type="EMBL" id="JAEPRE010000209">
    <property type="protein sequence ID" value="KAG2230319.1"/>
    <property type="molecule type" value="Genomic_DNA"/>
</dbReference>
<comment type="similarity">
    <text evidence="2">Belongs to the NADH:flavin oxidoreductase/NADH oxidase family.</text>
</comment>
<dbReference type="Gene3D" id="3.20.20.70">
    <property type="entry name" value="Aldolase class I"/>
    <property type="match status" value="1"/>
</dbReference>
<dbReference type="CDD" id="cd02933">
    <property type="entry name" value="OYE_like_FMN"/>
    <property type="match status" value="1"/>
</dbReference>
<dbReference type="Proteomes" id="UP000613177">
    <property type="component" value="Unassembled WGS sequence"/>
</dbReference>
<feature type="domain" description="NADH:flavin oxidoreductase/NADH oxidase N-terminal" evidence="4">
    <location>
        <begin position="5"/>
        <end position="341"/>
    </location>
</feature>
<keyword evidence="6" id="KW-1185">Reference proteome</keyword>
<evidence type="ECO:0000313" key="5">
    <source>
        <dbReference type="EMBL" id="KAG2230319.1"/>
    </source>
</evidence>
<reference evidence="5" key="1">
    <citation type="submission" date="2021-01" db="EMBL/GenBank/DDBJ databases">
        <title>Metabolic potential, ecology and presence of endohyphal bacteria is reflected in genomic diversity of Mucoromycotina.</title>
        <authorList>
            <person name="Muszewska A."/>
            <person name="Okrasinska A."/>
            <person name="Steczkiewicz K."/>
            <person name="Drgas O."/>
            <person name="Orlowska M."/>
            <person name="Perlinska-Lenart U."/>
            <person name="Aleksandrzak-Piekarczyk T."/>
            <person name="Szatraj K."/>
            <person name="Zielenkiewicz U."/>
            <person name="Pilsyk S."/>
            <person name="Malc E."/>
            <person name="Mieczkowski P."/>
            <person name="Kruszewska J.S."/>
            <person name="Biernat P."/>
            <person name="Pawlowska J."/>
        </authorList>
    </citation>
    <scope>NUCLEOTIDE SEQUENCE</scope>
    <source>
        <strain evidence="5">WA0000018081</strain>
    </source>
</reference>
<evidence type="ECO:0000256" key="1">
    <source>
        <dbReference type="ARBA" id="ARBA00001917"/>
    </source>
</evidence>
<proteinExistence type="inferred from homology"/>
<dbReference type="InterPro" id="IPR013785">
    <property type="entry name" value="Aldolase_TIM"/>
</dbReference>
<comment type="cofactor">
    <cofactor evidence="1">
        <name>FMN</name>
        <dbReference type="ChEBI" id="CHEBI:58210"/>
    </cofactor>
</comment>
<protein>
    <recommendedName>
        <fullName evidence="4">NADH:flavin oxidoreductase/NADH oxidase N-terminal domain-containing protein</fullName>
    </recommendedName>
</protein>
<dbReference type="GO" id="GO:0016628">
    <property type="term" value="F:oxidoreductase activity, acting on the CH-CH group of donors, NAD or NADP as acceptor"/>
    <property type="evidence" value="ECO:0007669"/>
    <property type="project" value="UniProtKB-ARBA"/>
</dbReference>
<accession>A0A8H7VX25</accession>
<dbReference type="SUPFAM" id="SSF51395">
    <property type="entry name" value="FMN-linked oxidoreductases"/>
    <property type="match status" value="1"/>
</dbReference>
<dbReference type="PANTHER" id="PTHR22893">
    <property type="entry name" value="NADH OXIDOREDUCTASE-RELATED"/>
    <property type="match status" value="1"/>
</dbReference>
<dbReference type="GO" id="GO:0010181">
    <property type="term" value="F:FMN binding"/>
    <property type="evidence" value="ECO:0007669"/>
    <property type="project" value="InterPro"/>
</dbReference>
<dbReference type="InterPro" id="IPR045247">
    <property type="entry name" value="Oye-like"/>
</dbReference>
<evidence type="ECO:0000256" key="2">
    <source>
        <dbReference type="ARBA" id="ARBA00005979"/>
    </source>
</evidence>
<evidence type="ECO:0000259" key="4">
    <source>
        <dbReference type="Pfam" id="PF00724"/>
    </source>
</evidence>
<gene>
    <name evidence="5" type="ORF">INT48_002744</name>
</gene>
<dbReference type="Pfam" id="PF00724">
    <property type="entry name" value="Oxidored_FMN"/>
    <property type="match status" value="1"/>
</dbReference>
<dbReference type="InterPro" id="IPR001155">
    <property type="entry name" value="OxRdtase_FMN_N"/>
</dbReference>
<keyword evidence="3" id="KW-0560">Oxidoreductase</keyword>
<comment type="caution">
    <text evidence="5">The sequence shown here is derived from an EMBL/GenBank/DDBJ whole genome shotgun (WGS) entry which is preliminary data.</text>
</comment>
<evidence type="ECO:0000313" key="6">
    <source>
        <dbReference type="Proteomes" id="UP000613177"/>
    </source>
</evidence>
<name>A0A8H7VX25_9FUNG</name>
<dbReference type="AlphaFoldDB" id="A0A8H7VX25"/>
<sequence>MNNSSLFSPIKLGRNQLTHRVVLAPLTRFRATLSGEPTDSVIEYYSQRSSPGGFMITEATFINPFSGGFPHAPGIYTQTQLQQWKKVASAVHKKGAIIFLQVWHVGRAGTKYLNPNQEEVISASSIAIGGNSVLTGRPFEVPRAMDINDIKELIADHRQAALNVIEAGFDGIEISSAAGYLLDQFINSSSNKRTDQYGGNKENRCRLALEVIGAVVDAVGQERTSIRLSPGGDFQDMKDDLPIETYSYLVSQLQARFPRLAYIHLIEVRSSFFSDEVNTIDTLAPYRKIWKGPIITANGFSTATQHAIDFAERTGSLIAFGRAFLANPDLPHRLCHNLPLNKYDRSTFYTNDDVGYTDYPFTELTQK</sequence>